<proteinExistence type="predicted"/>
<organism evidence="1 2">
    <name type="scientific">Okeania hirsuta</name>
    <dbReference type="NCBI Taxonomy" id="1458930"/>
    <lineage>
        <taxon>Bacteria</taxon>
        <taxon>Bacillati</taxon>
        <taxon>Cyanobacteriota</taxon>
        <taxon>Cyanophyceae</taxon>
        <taxon>Oscillatoriophycideae</taxon>
        <taxon>Oscillatoriales</taxon>
        <taxon>Microcoleaceae</taxon>
        <taxon>Okeania</taxon>
    </lineage>
</organism>
<evidence type="ECO:0008006" key="3">
    <source>
        <dbReference type="Google" id="ProtNLM"/>
    </source>
</evidence>
<dbReference type="EMBL" id="RCBY01000134">
    <property type="protein sequence ID" value="RQH34485.1"/>
    <property type="molecule type" value="Genomic_DNA"/>
</dbReference>
<evidence type="ECO:0000313" key="2">
    <source>
        <dbReference type="Proteomes" id="UP000269154"/>
    </source>
</evidence>
<name>A0A3N6PGT0_9CYAN</name>
<sequence>MIEANEYIFNKLADFFEVSNIDIVIDEQKKRYIETDDEEKEWLKKLKIINQKYQILPNFATASFQYGGNDYFVAIGSQEYLENNQEVIQFIELNAGIVTALLFELKISVARKASPYDIADKIFYPSQKERIGYDFSTVRDLFEPIFVYKIPENSPFLNLDDITLIRISGFYAKNSQLVSLNFSSNTLNEFEKLFIEGSKNIPYENLLLSLVSVYWKYSFLDIYRCIERLFPISELEDLHTKLNIQDSLLNFADNIESYIGWKPKENEALNKLIKDSPNSARQILRQVKANINNVEEGNLGNFVYKIRNSIVHFRPAIKQIKFNDNNWDMLIHSSLLVIEHWYDKYEQQLADSNVDNDN</sequence>
<evidence type="ECO:0000313" key="1">
    <source>
        <dbReference type="EMBL" id="RQH34485.1"/>
    </source>
</evidence>
<dbReference type="AlphaFoldDB" id="A0A3N6PGT0"/>
<dbReference type="Proteomes" id="UP000269154">
    <property type="component" value="Unassembled WGS sequence"/>
</dbReference>
<reference evidence="1 2" key="1">
    <citation type="journal article" date="2018" name="ACS Chem. Biol.">
        <title>Ketoreductase domain dysfunction expands chemodiversity: malyngamide biosynthesis in the cyanobacterium Okeania hirsuta.</title>
        <authorList>
            <person name="Moss N.A."/>
            <person name="Leao T."/>
            <person name="Rankin M."/>
            <person name="McCullough T.M."/>
            <person name="Qu P."/>
            <person name="Korobeynikov A."/>
            <person name="Smith J.L."/>
            <person name="Gerwick L."/>
            <person name="Gerwick W.H."/>
        </authorList>
    </citation>
    <scope>NUCLEOTIDE SEQUENCE [LARGE SCALE GENOMIC DNA]</scope>
    <source>
        <strain evidence="1 2">PAB10Feb10-1</strain>
    </source>
</reference>
<accession>A0A3N6PGT0</accession>
<comment type="caution">
    <text evidence="1">The sequence shown here is derived from an EMBL/GenBank/DDBJ whole genome shotgun (WGS) entry which is preliminary data.</text>
</comment>
<dbReference type="RefSeq" id="WP_153183495.1">
    <property type="nucleotide sequence ID" value="NZ_CAWOLW010000040.1"/>
</dbReference>
<keyword evidence="2" id="KW-1185">Reference proteome</keyword>
<gene>
    <name evidence="1" type="ORF">D5R40_20760</name>
</gene>
<protein>
    <recommendedName>
        <fullName evidence="3">Apea-like HEPN domain-containing protein</fullName>
    </recommendedName>
</protein>
<dbReference type="OrthoDB" id="2038665at2"/>